<proteinExistence type="predicted"/>
<comment type="caution">
    <text evidence="1">The sequence shown here is derived from an EMBL/GenBank/DDBJ whole genome shotgun (WGS) entry which is preliminary data.</text>
</comment>
<evidence type="ECO:0000313" key="2">
    <source>
        <dbReference type="Proteomes" id="UP000518605"/>
    </source>
</evidence>
<dbReference type="AlphaFoldDB" id="A0A7W5C763"/>
<sequence length="51" mass="5501">MFPFQLEPYNLELSSLEQSISEQNTASYRKSIASASAGPMPVFKSAACCGI</sequence>
<evidence type="ECO:0000313" key="1">
    <source>
        <dbReference type="EMBL" id="MBB3152338.1"/>
    </source>
</evidence>
<keyword evidence="2" id="KW-1185">Reference proteome</keyword>
<protein>
    <submittedName>
        <fullName evidence="1">Uncharacterized protein</fullName>
    </submittedName>
</protein>
<dbReference type="Proteomes" id="UP000518605">
    <property type="component" value="Unassembled WGS sequence"/>
</dbReference>
<reference evidence="1 2" key="1">
    <citation type="submission" date="2020-08" db="EMBL/GenBank/DDBJ databases">
        <title>Genomic Encyclopedia of Type Strains, Phase III (KMG-III): the genomes of soil and plant-associated and newly described type strains.</title>
        <authorList>
            <person name="Whitman W."/>
        </authorList>
    </citation>
    <scope>NUCLEOTIDE SEQUENCE [LARGE SCALE GENOMIC DNA]</scope>
    <source>
        <strain evidence="1 2">CECT 8234</strain>
    </source>
</reference>
<organism evidence="1 2">
    <name type="scientific">Paenibacillus endophyticus</name>
    <dbReference type="NCBI Taxonomy" id="1294268"/>
    <lineage>
        <taxon>Bacteria</taxon>
        <taxon>Bacillati</taxon>
        <taxon>Bacillota</taxon>
        <taxon>Bacilli</taxon>
        <taxon>Bacillales</taxon>
        <taxon>Paenibacillaceae</taxon>
        <taxon>Paenibacillus</taxon>
    </lineage>
</organism>
<dbReference type="EMBL" id="JACHXW010000006">
    <property type="protein sequence ID" value="MBB3152338.1"/>
    <property type="molecule type" value="Genomic_DNA"/>
</dbReference>
<accession>A0A7W5C763</accession>
<name>A0A7W5C763_9BACL</name>
<gene>
    <name evidence="1" type="ORF">FHS16_002388</name>
</gene>